<dbReference type="PANTHER" id="PTHR14222:SF2">
    <property type="entry name" value="CONDENSIN COMPLEX SUBUNIT 1"/>
    <property type="match status" value="1"/>
</dbReference>
<dbReference type="Gene3D" id="1.25.10.10">
    <property type="entry name" value="Leucine-rich Repeat Variant"/>
    <property type="match status" value="1"/>
</dbReference>
<feature type="compositionally biased region" description="Polar residues" evidence="17">
    <location>
        <begin position="443"/>
        <end position="452"/>
    </location>
</feature>
<evidence type="ECO:0000256" key="7">
    <source>
        <dbReference type="ARBA" id="ARBA00022490"/>
    </source>
</evidence>
<accession>A0AAJ7WJJ1</accession>
<dbReference type="GO" id="GO:0051301">
    <property type="term" value="P:cell division"/>
    <property type="evidence" value="ECO:0007669"/>
    <property type="project" value="UniProtKB-KW"/>
</dbReference>
<evidence type="ECO:0000256" key="3">
    <source>
        <dbReference type="ARBA" id="ARBA00004496"/>
    </source>
</evidence>
<feature type="compositionally biased region" description="Basic and acidic residues" evidence="17">
    <location>
        <begin position="384"/>
        <end position="395"/>
    </location>
</feature>
<evidence type="ECO:0000259" key="18">
    <source>
        <dbReference type="Pfam" id="PF12717"/>
    </source>
</evidence>
<keyword evidence="19" id="KW-1185">Reference proteome</keyword>
<gene>
    <name evidence="20" type="primary">LOC116937062</name>
</gene>
<proteinExistence type="inferred from homology"/>
<dbReference type="InterPro" id="IPR011989">
    <property type="entry name" value="ARM-like"/>
</dbReference>
<dbReference type="PANTHER" id="PTHR14222">
    <property type="entry name" value="CONDENSIN"/>
    <property type="match status" value="1"/>
</dbReference>
<dbReference type="RefSeq" id="XP_032800076.1">
    <property type="nucleotide sequence ID" value="XM_032944185.1"/>
</dbReference>
<dbReference type="InterPro" id="IPR016024">
    <property type="entry name" value="ARM-type_fold"/>
</dbReference>
<feature type="compositionally biased region" description="Gly residues" evidence="17">
    <location>
        <begin position="433"/>
        <end position="442"/>
    </location>
</feature>
<reference evidence="20" key="1">
    <citation type="submission" date="2025-08" db="UniProtKB">
        <authorList>
            <consortium name="RefSeq"/>
        </authorList>
    </citation>
    <scope>IDENTIFICATION</scope>
    <source>
        <tissue evidence="20">Sperm</tissue>
    </source>
</reference>
<organism evidence="19 20">
    <name type="scientific">Petromyzon marinus</name>
    <name type="common">Sea lamprey</name>
    <dbReference type="NCBI Taxonomy" id="7757"/>
    <lineage>
        <taxon>Eukaryota</taxon>
        <taxon>Metazoa</taxon>
        <taxon>Chordata</taxon>
        <taxon>Craniata</taxon>
        <taxon>Vertebrata</taxon>
        <taxon>Cyclostomata</taxon>
        <taxon>Hyperoartia</taxon>
        <taxon>Petromyzontiformes</taxon>
        <taxon>Petromyzontidae</taxon>
        <taxon>Petromyzon</taxon>
    </lineage>
</organism>
<keyword evidence="7" id="KW-0963">Cytoplasm</keyword>
<evidence type="ECO:0000256" key="6">
    <source>
        <dbReference type="ARBA" id="ARBA00022454"/>
    </source>
</evidence>
<evidence type="ECO:0000256" key="17">
    <source>
        <dbReference type="SAM" id="MobiDB-lite"/>
    </source>
</evidence>
<comment type="subcellular location">
    <subcellularLocation>
        <location evidence="2">Chromosome</location>
    </subcellularLocation>
    <subcellularLocation>
        <location evidence="3">Cytoplasm</location>
    </subcellularLocation>
    <subcellularLocation>
        <location evidence="1">Nucleus</location>
    </subcellularLocation>
</comment>
<evidence type="ECO:0000256" key="9">
    <source>
        <dbReference type="ARBA" id="ARBA00022618"/>
    </source>
</evidence>
<evidence type="ECO:0000256" key="14">
    <source>
        <dbReference type="ARBA" id="ARBA00075131"/>
    </source>
</evidence>
<evidence type="ECO:0000256" key="13">
    <source>
        <dbReference type="ARBA" id="ARBA00023306"/>
    </source>
</evidence>
<dbReference type="Proteomes" id="UP001318040">
    <property type="component" value="Unplaced"/>
</dbReference>
<evidence type="ECO:0000256" key="11">
    <source>
        <dbReference type="ARBA" id="ARBA00023067"/>
    </source>
</evidence>
<dbReference type="GO" id="GO:0042393">
    <property type="term" value="F:histone binding"/>
    <property type="evidence" value="ECO:0007669"/>
    <property type="project" value="TreeGrafter"/>
</dbReference>
<dbReference type="KEGG" id="pmrn:116937062"/>
<dbReference type="GO" id="GO:0000779">
    <property type="term" value="C:condensed chromosome, centromeric region"/>
    <property type="evidence" value="ECO:0007669"/>
    <property type="project" value="TreeGrafter"/>
</dbReference>
<dbReference type="GO" id="GO:0010032">
    <property type="term" value="P:meiotic chromosome condensation"/>
    <property type="evidence" value="ECO:0007669"/>
    <property type="project" value="TreeGrafter"/>
</dbReference>
<feature type="compositionally biased region" description="Acidic residues" evidence="17">
    <location>
        <begin position="396"/>
        <end position="408"/>
    </location>
</feature>
<dbReference type="AlphaFoldDB" id="A0AAJ7WJJ1"/>
<dbReference type="InterPro" id="IPR032682">
    <property type="entry name" value="Cnd1_C"/>
</dbReference>
<evidence type="ECO:0000256" key="2">
    <source>
        <dbReference type="ARBA" id="ARBA00004286"/>
    </source>
</evidence>
<dbReference type="SUPFAM" id="SSF48371">
    <property type="entry name" value="ARM repeat"/>
    <property type="match status" value="1"/>
</dbReference>
<dbReference type="FunFam" id="1.25.10.10:FF:000695">
    <property type="entry name" value="Condensin complex subunit 1"/>
    <property type="match status" value="1"/>
</dbReference>
<sequence>GNLLAVFVPLLDAVCTNPSRYGEPALLTAATLSLAKFMTLSPQLCESRLRLLFTVLERSSLPGVRANTMVALGDLAFRFPNLLEPWTAHLYARLKDDCAVVRSCSLRVLAHLVVSDMVKVRGHISNVAALLVDKDPSIASQARAFFTELAKKDNALYNALPDIVSRLSDPEEGIAEEPFHTVMRQLFSYIQKDRQVESLVEKLCHRFRTTSCERQWRELAFCLGELPWGERATRRLLDNFSCVSDKLADPRLYTALTAATQRQRKAGGATRPEHKALLDELEERLDLAHRKGLEEGGQPPPLSPSRPLPHSQEGEEEEGGRGSKAARSGHRARPHKPRQRRAALEWDSDLENTPPLRTRGEGPASRGARGGATPSGPARRSQRTPRDEAQPRYTEEEQEDGSSDDDSTDSSMPPPPPPPTRSKNPAQPRAGRRGGGGGGGGKTSVSARIQRK</sequence>
<protein>
    <recommendedName>
        <fullName evidence="5">Condensin complex subunit 1</fullName>
    </recommendedName>
    <alternativeName>
        <fullName evidence="16">Chromosome condensation-related SMC-associated protein 1</fullName>
    </alternativeName>
    <alternativeName>
        <fullName evidence="15">Chromosome-associated protein D2</fullName>
    </alternativeName>
    <alternativeName>
        <fullName evidence="14">Non-SMC condensin I complex subunit D2</fullName>
    </alternativeName>
</protein>
<feature type="domain" description="Condensin complex subunit 1 C-terminal" evidence="18">
    <location>
        <begin position="64"/>
        <end position="223"/>
    </location>
</feature>
<keyword evidence="11" id="KW-0226">DNA condensation</keyword>
<comment type="similarity">
    <text evidence="4">Belongs to the CND1 (condensin subunit 1) family.</text>
</comment>
<evidence type="ECO:0000256" key="15">
    <source>
        <dbReference type="ARBA" id="ARBA00080470"/>
    </source>
</evidence>
<keyword evidence="13" id="KW-0131">Cell cycle</keyword>
<evidence type="ECO:0000313" key="19">
    <source>
        <dbReference type="Proteomes" id="UP001318040"/>
    </source>
</evidence>
<feature type="non-terminal residue" evidence="20">
    <location>
        <position position="1"/>
    </location>
</feature>
<feature type="region of interest" description="Disordered" evidence="17">
    <location>
        <begin position="292"/>
        <end position="452"/>
    </location>
</feature>
<feature type="compositionally biased region" description="Basic residues" evidence="17">
    <location>
        <begin position="327"/>
        <end position="341"/>
    </location>
</feature>
<evidence type="ECO:0000256" key="1">
    <source>
        <dbReference type="ARBA" id="ARBA00004123"/>
    </source>
</evidence>
<dbReference type="GO" id="GO:0005634">
    <property type="term" value="C:nucleus"/>
    <property type="evidence" value="ECO:0007669"/>
    <property type="project" value="UniProtKB-SubCell"/>
</dbReference>
<dbReference type="Pfam" id="PF12717">
    <property type="entry name" value="Cnd1"/>
    <property type="match status" value="1"/>
</dbReference>
<feature type="compositionally biased region" description="Pro residues" evidence="17">
    <location>
        <begin position="298"/>
        <end position="307"/>
    </location>
</feature>
<dbReference type="GO" id="GO:0007076">
    <property type="term" value="P:mitotic chromosome condensation"/>
    <property type="evidence" value="ECO:0007669"/>
    <property type="project" value="InterPro"/>
</dbReference>
<dbReference type="GO" id="GO:0005737">
    <property type="term" value="C:cytoplasm"/>
    <property type="evidence" value="ECO:0007669"/>
    <property type="project" value="UniProtKB-SubCell"/>
</dbReference>
<keyword evidence="10" id="KW-0498">Mitosis</keyword>
<keyword evidence="8" id="KW-0597">Phosphoprotein</keyword>
<evidence type="ECO:0000256" key="5">
    <source>
        <dbReference type="ARBA" id="ARBA00016064"/>
    </source>
</evidence>
<name>A0AAJ7WJJ1_PETMA</name>
<evidence type="ECO:0000256" key="8">
    <source>
        <dbReference type="ARBA" id="ARBA00022553"/>
    </source>
</evidence>
<evidence type="ECO:0000313" key="20">
    <source>
        <dbReference type="RefSeq" id="XP_032800076.1"/>
    </source>
</evidence>
<evidence type="ECO:0000256" key="16">
    <source>
        <dbReference type="ARBA" id="ARBA00081485"/>
    </source>
</evidence>
<evidence type="ECO:0000256" key="4">
    <source>
        <dbReference type="ARBA" id="ARBA00009606"/>
    </source>
</evidence>
<dbReference type="InterPro" id="IPR026971">
    <property type="entry name" value="CND1/NCAPD3"/>
</dbReference>
<dbReference type="GO" id="GO:0000796">
    <property type="term" value="C:condensin complex"/>
    <property type="evidence" value="ECO:0007669"/>
    <property type="project" value="TreeGrafter"/>
</dbReference>
<keyword evidence="9" id="KW-0132">Cell division</keyword>
<keyword evidence="6" id="KW-0158">Chromosome</keyword>
<keyword evidence="12" id="KW-0539">Nucleus</keyword>
<evidence type="ECO:0000256" key="10">
    <source>
        <dbReference type="ARBA" id="ARBA00022776"/>
    </source>
</evidence>
<evidence type="ECO:0000256" key="12">
    <source>
        <dbReference type="ARBA" id="ARBA00023242"/>
    </source>
</evidence>